<dbReference type="EMBL" id="JABCRE010000002">
    <property type="protein sequence ID" value="NMW31066.1"/>
    <property type="molecule type" value="Genomic_DNA"/>
</dbReference>
<dbReference type="AlphaFoldDB" id="A0A848QND6"/>
<reference evidence="5 6" key="1">
    <citation type="submission" date="2020-04" db="EMBL/GenBank/DDBJ databases">
        <authorList>
            <person name="Liu A."/>
        </authorList>
    </citation>
    <scope>NUCLEOTIDE SEQUENCE [LARGE SCALE GENOMIC DNA]</scope>
    <source>
        <strain evidence="5 6">RZ02</strain>
    </source>
</reference>
<dbReference type="Pfam" id="PF08007">
    <property type="entry name" value="JmjC_2"/>
    <property type="match status" value="1"/>
</dbReference>
<comment type="cofactor">
    <cofactor evidence="1">
        <name>Fe(2+)</name>
        <dbReference type="ChEBI" id="CHEBI:29033"/>
    </cofactor>
</comment>
<evidence type="ECO:0000256" key="1">
    <source>
        <dbReference type="ARBA" id="ARBA00001954"/>
    </source>
</evidence>
<dbReference type="PANTHER" id="PTHR13096:SF8">
    <property type="entry name" value="RIBOSOMAL OXYGENASE 1"/>
    <property type="match status" value="1"/>
</dbReference>
<name>A0A848QND6_9SPHN</name>
<organism evidence="5 6">
    <name type="scientific">Pontixanthobacter rizhaonensis</name>
    <dbReference type="NCBI Taxonomy" id="2730337"/>
    <lineage>
        <taxon>Bacteria</taxon>
        <taxon>Pseudomonadati</taxon>
        <taxon>Pseudomonadota</taxon>
        <taxon>Alphaproteobacteria</taxon>
        <taxon>Sphingomonadales</taxon>
        <taxon>Erythrobacteraceae</taxon>
        <taxon>Pontixanthobacter</taxon>
    </lineage>
</organism>
<evidence type="ECO:0000259" key="4">
    <source>
        <dbReference type="Pfam" id="PF08007"/>
    </source>
</evidence>
<dbReference type="SUPFAM" id="SSF51197">
    <property type="entry name" value="Clavaminate synthase-like"/>
    <property type="match status" value="1"/>
</dbReference>
<dbReference type="Proteomes" id="UP000561181">
    <property type="component" value="Unassembled WGS sequence"/>
</dbReference>
<dbReference type="InterPro" id="IPR003347">
    <property type="entry name" value="JmjC_dom"/>
</dbReference>
<dbReference type="Gene3D" id="2.60.120.650">
    <property type="entry name" value="Cupin"/>
    <property type="match status" value="1"/>
</dbReference>
<feature type="domain" description="JmjC" evidence="4">
    <location>
        <begin position="97"/>
        <end position="214"/>
    </location>
</feature>
<evidence type="ECO:0000313" key="5">
    <source>
        <dbReference type="EMBL" id="NMW31066.1"/>
    </source>
</evidence>
<evidence type="ECO:0000256" key="3">
    <source>
        <dbReference type="ARBA" id="ARBA00023004"/>
    </source>
</evidence>
<proteinExistence type="predicted"/>
<sequence length="222" mass="25177">MISSISEVVQPWDPAPFLDGELRAEMGVRHGVSDRDCTDFFGWPEFWRLIDQFDEGQDRITINRHRIPRELFRTKDRIDRAKIDGLIARGASVVQPAAQGRSKRLAEVVHDFQNKTAQPMRIGVIASMGQSGALRIHSDPIGYLIWQMDGSKHWTIYERETADADRNDPAAVPIFDQELKQGELLYVPAGYPHICNTTSARSLHLGFGFARPHYDPWGTDHA</sequence>
<accession>A0A848QND6</accession>
<dbReference type="GO" id="GO:0046872">
    <property type="term" value="F:metal ion binding"/>
    <property type="evidence" value="ECO:0007669"/>
    <property type="project" value="UniProtKB-KW"/>
</dbReference>
<dbReference type="PANTHER" id="PTHR13096">
    <property type="entry name" value="MINA53 MYC INDUCED NUCLEAR ANTIGEN"/>
    <property type="match status" value="1"/>
</dbReference>
<evidence type="ECO:0000256" key="2">
    <source>
        <dbReference type="ARBA" id="ARBA00022723"/>
    </source>
</evidence>
<keyword evidence="3" id="KW-0408">Iron</keyword>
<gene>
    <name evidence="5" type="ORF">HKD42_03220</name>
</gene>
<keyword evidence="2" id="KW-0479">Metal-binding</keyword>
<protein>
    <recommendedName>
        <fullName evidence="4">JmjC domain-containing protein</fullName>
    </recommendedName>
</protein>
<dbReference type="InterPro" id="IPR039994">
    <property type="entry name" value="NO66-like"/>
</dbReference>
<comment type="caution">
    <text evidence="5">The sequence shown here is derived from an EMBL/GenBank/DDBJ whole genome shotgun (WGS) entry which is preliminary data.</text>
</comment>
<keyword evidence="6" id="KW-1185">Reference proteome</keyword>
<evidence type="ECO:0000313" key="6">
    <source>
        <dbReference type="Proteomes" id="UP000561181"/>
    </source>
</evidence>
<dbReference type="RefSeq" id="WP_170010241.1">
    <property type="nucleotide sequence ID" value="NZ_JABCRE010000002.1"/>
</dbReference>